<dbReference type="Proteomes" id="UP001501442">
    <property type="component" value="Unassembled WGS sequence"/>
</dbReference>
<organism evidence="1 2">
    <name type="scientific">Actinoallomurus vinaceus</name>
    <dbReference type="NCBI Taxonomy" id="1080074"/>
    <lineage>
        <taxon>Bacteria</taxon>
        <taxon>Bacillati</taxon>
        <taxon>Actinomycetota</taxon>
        <taxon>Actinomycetes</taxon>
        <taxon>Streptosporangiales</taxon>
        <taxon>Thermomonosporaceae</taxon>
        <taxon>Actinoallomurus</taxon>
    </lineage>
</organism>
<sequence>MLTCRHVVEPVRQVWHVTPHGGVRLTGKVLWKPDDPHLDAALIELDGAGPWAEDLFPLRFGELTEPADRADCVTYGYPIVRKIAGVCRHENRPWTAMGTTGAETGRYLISTTMALPRDREPDPKTKEYRSPWAGLSGAALLSEDETVVLGLVVVDPARYLGSTEAIRASALLKDSAFRRFLGAGEPVPWPPTDEETFADGIVRHSDEIRGLAGMRANLTEDRLPFVAPAETSDTHPQQLLSLLSDPTDDRGVLLVGAAGVGKTRTCLEVGTLAEEEHGWTVLHVRTGEPAVTTEQLAAAIAATTGDVLVIVDYLHESTLSLSTLHARVLPDARREGRRVALLASARTAWFNQRNQDDPYLSRLFRKVDLEPDDVQSGSIRDTVINRLAKDACRILTEEKVAALCGTRPVIAMLIAAELQASTERGTLTADGPTPRSGMLIDWLRRRLREDGLAVPDDGKPLSDQPPKPPPAYLQAITAMVAAAPQDEQSLLDCAAGVLDDEENTRHLLGLVRGMGWLVDTPQGLATVHDIVADHLLEQCLLRPGSGVLRGEILDRMLDGGLHRGRSIARHAANLTRLIRELDVPGRPNELEQRYVGWVEGHAERIGALLAEPTTEGATTLTALINSAVLRPVVSSRWDELAGPWFERHGGTLPALRVLEYGLKSLDPDRRARLARDTIRTLADRPPRLEQDHLLCALLDADDLTDVPLGSVTSLAFRWLKRYGSRDNASFLLMSLLRRPDLPPDTLNAVGARAVAWLGTCGPEAAGYVVRALLDRDDMPGECVSSTVELAHAHVEQSPEALETSFLLAPIIGHPAVPADRQDRLRELGLAWLELHGNTAEARFIVNRLLHDSPVPTETIAEKAFGWLEEHGDGYYARPVIVSLIERSSGEALHAALDQAFQWLTRHWERLEASYVLEHLLRSRRHALDTVTYALRWLHKHGTEDVASYVLEKLLARSDLPEQDASDAITYASRWLKPPRGVTWEARFVLEKLLRRPDLREKVLVDHTAGAFDWLDEHGSEAAASFVLAALLRRQDLDREVARQAVAEAVTWWGLHPTVRNAPYVFLPLFEHPLLDSDQRTVLAERIPAWIDANEDAPLDEIAGLLKPEYAIPGEIRTALADRAIPRFATGKRLHWPLHHGSLDLVLEVAFSWLTTRGTTNGARYILLALLSRRDVVGEPLARAVTHAHGWLDGRPPNSDYGRLLCELLPRHAELTDDHFDGTVEYALTYLAAQAERSPSGIILVALLDDLRVIEPRLTYVKGHAQTWLGVNGDGPHAEAVREALNRRD</sequence>
<keyword evidence="2" id="KW-1185">Reference proteome</keyword>
<dbReference type="SUPFAM" id="SSF50494">
    <property type="entry name" value="Trypsin-like serine proteases"/>
    <property type="match status" value="1"/>
</dbReference>
<dbReference type="InterPro" id="IPR009003">
    <property type="entry name" value="Peptidase_S1_PA"/>
</dbReference>
<name>A0ABP8ULB2_9ACTN</name>
<evidence type="ECO:0008006" key="3">
    <source>
        <dbReference type="Google" id="ProtNLM"/>
    </source>
</evidence>
<gene>
    <name evidence="1" type="ORF">GCM10023196_067370</name>
</gene>
<evidence type="ECO:0000313" key="1">
    <source>
        <dbReference type="EMBL" id="GAA4632735.1"/>
    </source>
</evidence>
<accession>A0ABP8ULB2</accession>
<dbReference type="EMBL" id="BAABHK010000011">
    <property type="protein sequence ID" value="GAA4632735.1"/>
    <property type="molecule type" value="Genomic_DNA"/>
</dbReference>
<protein>
    <recommendedName>
        <fullName evidence="3">AAA+ ATPase domain-containing protein</fullName>
    </recommendedName>
</protein>
<proteinExistence type="predicted"/>
<evidence type="ECO:0000313" key="2">
    <source>
        <dbReference type="Proteomes" id="UP001501442"/>
    </source>
</evidence>
<reference evidence="2" key="1">
    <citation type="journal article" date="2019" name="Int. J. Syst. Evol. Microbiol.">
        <title>The Global Catalogue of Microorganisms (GCM) 10K type strain sequencing project: providing services to taxonomists for standard genome sequencing and annotation.</title>
        <authorList>
            <consortium name="The Broad Institute Genomics Platform"/>
            <consortium name="The Broad Institute Genome Sequencing Center for Infectious Disease"/>
            <person name="Wu L."/>
            <person name="Ma J."/>
        </authorList>
    </citation>
    <scope>NUCLEOTIDE SEQUENCE [LARGE SCALE GENOMIC DNA]</scope>
    <source>
        <strain evidence="2">JCM 17939</strain>
    </source>
</reference>
<comment type="caution">
    <text evidence="1">The sequence shown here is derived from an EMBL/GenBank/DDBJ whole genome shotgun (WGS) entry which is preliminary data.</text>
</comment>